<dbReference type="Pfam" id="PF03544">
    <property type="entry name" value="TonB_C"/>
    <property type="match status" value="1"/>
</dbReference>
<feature type="domain" description="TonB C-terminal" evidence="1">
    <location>
        <begin position="67"/>
        <end position="134"/>
    </location>
</feature>
<reference evidence="2" key="1">
    <citation type="submission" date="2021-04" db="EMBL/GenBank/DDBJ databases">
        <authorList>
            <person name="Pira H."/>
            <person name="Risdian C."/>
            <person name="Wink J."/>
        </authorList>
    </citation>
    <scope>NUCLEOTIDE SEQUENCE</scope>
    <source>
        <strain evidence="2">WH158</strain>
    </source>
</reference>
<evidence type="ECO:0000313" key="3">
    <source>
        <dbReference type="Proteomes" id="UP001138681"/>
    </source>
</evidence>
<dbReference type="EMBL" id="JAGSPC010000001">
    <property type="protein sequence ID" value="MBV7259598.1"/>
    <property type="molecule type" value="Genomic_DNA"/>
</dbReference>
<sequence>MIALALLAAPASAQDELGDFLEATEAETVPVEQTATDAPIAVSDLKKAGGTQPEITGFPEEVPGLKEVQATGAQGQPMYQFVVRADGSITDVEAVQSTGSDELDAVGAAYIETFEAKVGRDADGNPVDVLVRLPLSLWIDTLEKGSLGEKTCAAFVTEADWHLATFPDSEIKKMRIWNLATGAAVLTSPSGFGGRRLDAQTVYDTCKAEPDRIFFRVFAGLPKP</sequence>
<keyword evidence="3" id="KW-1185">Reference proteome</keyword>
<organism evidence="2 3">
    <name type="scientific">Erythrobacter crassostreae</name>
    <dbReference type="NCBI Taxonomy" id="2828328"/>
    <lineage>
        <taxon>Bacteria</taxon>
        <taxon>Pseudomonadati</taxon>
        <taxon>Pseudomonadota</taxon>
        <taxon>Alphaproteobacteria</taxon>
        <taxon>Sphingomonadales</taxon>
        <taxon>Erythrobacteraceae</taxon>
        <taxon>Erythrobacter/Porphyrobacter group</taxon>
        <taxon>Erythrobacter</taxon>
    </lineage>
</organism>
<dbReference type="RefSeq" id="WP_218404806.1">
    <property type="nucleotide sequence ID" value="NZ_JAGSPC010000001.1"/>
</dbReference>
<name>A0A9X1JND2_9SPHN</name>
<gene>
    <name evidence="2" type="ORF">KCG46_08425</name>
</gene>
<dbReference type="InterPro" id="IPR037682">
    <property type="entry name" value="TonB_C"/>
</dbReference>
<evidence type="ECO:0000313" key="2">
    <source>
        <dbReference type="EMBL" id="MBV7259598.1"/>
    </source>
</evidence>
<dbReference type="Proteomes" id="UP001138681">
    <property type="component" value="Unassembled WGS sequence"/>
</dbReference>
<evidence type="ECO:0000259" key="1">
    <source>
        <dbReference type="Pfam" id="PF03544"/>
    </source>
</evidence>
<dbReference type="AlphaFoldDB" id="A0A9X1JND2"/>
<comment type="caution">
    <text evidence="2">The sequence shown here is derived from an EMBL/GenBank/DDBJ whole genome shotgun (WGS) entry which is preliminary data.</text>
</comment>
<dbReference type="GO" id="GO:0055085">
    <property type="term" value="P:transmembrane transport"/>
    <property type="evidence" value="ECO:0007669"/>
    <property type="project" value="InterPro"/>
</dbReference>
<accession>A0A9X1JND2</accession>
<proteinExistence type="predicted"/>
<protein>
    <submittedName>
        <fullName evidence="2">Energy transducer TonB</fullName>
    </submittedName>
</protein>